<organism evidence="1">
    <name type="scientific">Rhizophora mucronata</name>
    <name type="common">Asiatic mangrove</name>
    <dbReference type="NCBI Taxonomy" id="61149"/>
    <lineage>
        <taxon>Eukaryota</taxon>
        <taxon>Viridiplantae</taxon>
        <taxon>Streptophyta</taxon>
        <taxon>Embryophyta</taxon>
        <taxon>Tracheophyta</taxon>
        <taxon>Spermatophyta</taxon>
        <taxon>Magnoliopsida</taxon>
        <taxon>eudicotyledons</taxon>
        <taxon>Gunneridae</taxon>
        <taxon>Pentapetalae</taxon>
        <taxon>rosids</taxon>
        <taxon>fabids</taxon>
        <taxon>Malpighiales</taxon>
        <taxon>Rhizophoraceae</taxon>
        <taxon>Rhizophora</taxon>
    </lineage>
</organism>
<sequence length="33" mass="3798">MKTKLNWVNLNSSEPRIIEDHVWTFGPSPCKLG</sequence>
<dbReference type="AlphaFoldDB" id="A0A2P2IMC8"/>
<evidence type="ECO:0000313" key="1">
    <source>
        <dbReference type="EMBL" id="MBW82412.1"/>
    </source>
</evidence>
<reference evidence="1" key="1">
    <citation type="submission" date="2018-02" db="EMBL/GenBank/DDBJ databases">
        <title>Rhizophora mucronata_Transcriptome.</title>
        <authorList>
            <person name="Meera S.P."/>
            <person name="Sreeshan A."/>
            <person name="Augustine A."/>
        </authorList>
    </citation>
    <scope>NUCLEOTIDE SEQUENCE</scope>
    <source>
        <tissue evidence="1">Leaf</tissue>
    </source>
</reference>
<dbReference type="EMBL" id="GGEC01001929">
    <property type="protein sequence ID" value="MBW82412.1"/>
    <property type="molecule type" value="Transcribed_RNA"/>
</dbReference>
<name>A0A2P2IMC8_RHIMU</name>
<proteinExistence type="predicted"/>
<accession>A0A2P2IMC8</accession>
<protein>
    <submittedName>
        <fullName evidence="1">Uncharacterized protein</fullName>
    </submittedName>
</protein>